<name>M2U0C0_COCH5</name>
<keyword evidence="3" id="KW-0378">Hydrolase</keyword>
<dbReference type="InterPro" id="IPR012334">
    <property type="entry name" value="Pectin_lyas_fold"/>
</dbReference>
<evidence type="ECO:0000313" key="3">
    <source>
        <dbReference type="EMBL" id="EMD87521.1"/>
    </source>
</evidence>
<dbReference type="Proteomes" id="UP000016936">
    <property type="component" value="Unassembled WGS sequence"/>
</dbReference>
<feature type="domain" description="Rhamnogalacturonase A/B/Epimerase-like pectate lyase" evidence="2">
    <location>
        <begin position="160"/>
        <end position="379"/>
    </location>
</feature>
<evidence type="ECO:0000313" key="4">
    <source>
        <dbReference type="Proteomes" id="UP000016936"/>
    </source>
</evidence>
<organism evidence="3 4">
    <name type="scientific">Cochliobolus heterostrophus (strain C5 / ATCC 48332 / race O)</name>
    <name type="common">Southern corn leaf blight fungus</name>
    <name type="synonym">Bipolaris maydis</name>
    <dbReference type="NCBI Taxonomy" id="701091"/>
    <lineage>
        <taxon>Eukaryota</taxon>
        <taxon>Fungi</taxon>
        <taxon>Dikarya</taxon>
        <taxon>Ascomycota</taxon>
        <taxon>Pezizomycotina</taxon>
        <taxon>Dothideomycetes</taxon>
        <taxon>Pleosporomycetidae</taxon>
        <taxon>Pleosporales</taxon>
        <taxon>Pleosporineae</taxon>
        <taxon>Pleosporaceae</taxon>
        <taxon>Bipolaris</taxon>
    </lineage>
</organism>
<dbReference type="GO" id="GO:0004650">
    <property type="term" value="F:polygalacturonase activity"/>
    <property type="evidence" value="ECO:0007669"/>
    <property type="project" value="InterPro"/>
</dbReference>
<dbReference type="PANTHER" id="PTHR33928">
    <property type="entry name" value="POLYGALACTURONASE QRT3"/>
    <property type="match status" value="1"/>
</dbReference>
<dbReference type="HOGENOM" id="CLU_002540_2_2_1"/>
<dbReference type="InterPro" id="IPR011050">
    <property type="entry name" value="Pectin_lyase_fold/virulence"/>
</dbReference>
<dbReference type="Gene3D" id="2.160.20.10">
    <property type="entry name" value="Single-stranded right-handed beta-helix, Pectin lyase-like"/>
    <property type="match status" value="2"/>
</dbReference>
<evidence type="ECO:0000256" key="1">
    <source>
        <dbReference type="SAM" id="MobiDB-lite"/>
    </source>
</evidence>
<dbReference type="OMA" id="QMITRDG"/>
<dbReference type="EMBL" id="KB445582">
    <property type="protein sequence ID" value="EMD87521.1"/>
    <property type="molecule type" value="Genomic_DNA"/>
</dbReference>
<dbReference type="STRING" id="701091.M2U0C0"/>
<dbReference type="FunFam" id="2.160.20.10:FF:000023">
    <property type="entry name" value="Exo-beta-1,3-glucanase Exg0"/>
    <property type="match status" value="1"/>
</dbReference>
<dbReference type="PANTHER" id="PTHR33928:SF2">
    <property type="entry name" value="PECTATE LYASE SUPERFAMILY PROTEIN DOMAIN-CONTAINING PROTEIN-RELATED"/>
    <property type="match status" value="1"/>
</dbReference>
<reference evidence="4" key="2">
    <citation type="journal article" date="2013" name="PLoS Genet.">
        <title>Comparative genome structure, secondary metabolite, and effector coding capacity across Cochliobolus pathogens.</title>
        <authorList>
            <person name="Condon B.J."/>
            <person name="Leng Y."/>
            <person name="Wu D."/>
            <person name="Bushley K.E."/>
            <person name="Ohm R.A."/>
            <person name="Otillar R."/>
            <person name="Martin J."/>
            <person name="Schackwitz W."/>
            <person name="Grimwood J."/>
            <person name="MohdZainudin N."/>
            <person name="Xue C."/>
            <person name="Wang R."/>
            <person name="Manning V.A."/>
            <person name="Dhillon B."/>
            <person name="Tu Z.J."/>
            <person name="Steffenson B.J."/>
            <person name="Salamov A."/>
            <person name="Sun H."/>
            <person name="Lowry S."/>
            <person name="LaButti K."/>
            <person name="Han J."/>
            <person name="Copeland A."/>
            <person name="Lindquist E."/>
            <person name="Barry K."/>
            <person name="Schmutz J."/>
            <person name="Baker S.E."/>
            <person name="Ciuffetti L.M."/>
            <person name="Grigoriev I.V."/>
            <person name="Zhong S."/>
            <person name="Turgeon B.G."/>
        </authorList>
    </citation>
    <scope>NUCLEOTIDE SEQUENCE [LARGE SCALE GENOMIC DNA]</scope>
    <source>
        <strain evidence="4">C5 / ATCC 48332 / race O</strain>
    </source>
</reference>
<feature type="region of interest" description="Disordered" evidence="1">
    <location>
        <begin position="19"/>
        <end position="54"/>
    </location>
</feature>
<feature type="compositionally biased region" description="Basic and acidic residues" evidence="1">
    <location>
        <begin position="45"/>
        <end position="54"/>
    </location>
</feature>
<feature type="domain" description="Rhamnogalacturonase A/B/Epimerase-like pectate lyase" evidence="2">
    <location>
        <begin position="508"/>
        <end position="578"/>
    </location>
</feature>
<keyword evidence="4" id="KW-1185">Reference proteome</keyword>
<proteinExistence type="predicted"/>
<protein>
    <submittedName>
        <fullName evidence="3">Glycoside hydrolase family 55 protein</fullName>
    </submittedName>
</protein>
<feature type="region of interest" description="Disordered" evidence="1">
    <location>
        <begin position="780"/>
        <end position="816"/>
    </location>
</feature>
<dbReference type="OrthoDB" id="1046782at2759"/>
<dbReference type="AlphaFoldDB" id="M2U0C0"/>
<dbReference type="InterPro" id="IPR024535">
    <property type="entry name" value="RHGA/B-epi-like_pectate_lyase"/>
</dbReference>
<evidence type="ECO:0000259" key="2">
    <source>
        <dbReference type="Pfam" id="PF12708"/>
    </source>
</evidence>
<feature type="compositionally biased region" description="Polar residues" evidence="1">
    <location>
        <begin position="21"/>
        <end position="41"/>
    </location>
</feature>
<gene>
    <name evidence="3" type="ORF">COCHEDRAFT_1197614</name>
</gene>
<feature type="compositionally biased region" description="Polar residues" evidence="1">
    <location>
        <begin position="780"/>
        <end position="796"/>
    </location>
</feature>
<dbReference type="InterPro" id="IPR039279">
    <property type="entry name" value="QRT3-like"/>
</dbReference>
<sequence length="919" mass="99538">MQVELLSVAALQKGEMFAEPNRTTATENAQASVSSMNTRFSIESKPGDKSGQRYSKESVPAVCILLVSHWRWRHLGLCLEMFNPTAVVLGLYSTCALALNARYAHEPADISARTESLSHAHLKPRQHLPPESNCAPYWMENIKHQGIASFNPNPNNYTVFRNVKSYGAVGDGVTDDTAAINRAITDGNRCVPGNCSSSTNTPAVLYFPGGTYLVSDAIKDYYNTQIVGNPNCLPTILAAANFSSPGGTTILDGSGYGSTVSFYRQIRNIIIDTTRLPTNFSAVSIYWPTAQATSIQNVVFNMNPNNGTTHIGLLIDSGSGGFMSDLVFNGGRRGFLVGNQQFTTRNLTFNNIDTAIEMFWDWGWTYKSVSINNCRVGLNVSSGGSSSQSIGSITLFDSEIKNTEVGIATARTDNSQPAAAGALYLENVKFDNVQAAVVGPNGTYLAGSSGSVVVDAWADGHRYTSYDGPDIKRGRIEPTQRPADLVDAQGKFYERSKPQYGEVPLSQFLSARDLGATGNGRTDDTAALNAAIMKAKEEGKILFLDAGYYKVTSTIYIPPGSIIVGEPITAVILSSGPFFNSMTEPQPVVRVALPGETGRVEISDLIVSTQGQQAGAILYEYNLATYDQEPAGLWDVHARIGGFAGSELQTAQCERTPSNVTITEGNLDRDCIASYMTMHVTKFGAGLYMENNWLWTADHELDTRGEAQLTLYAGRGLLVESINGRLWLYGTSVEHHTLYQYQFVDTRNIFMGQIQTETAYFQPNPNATIPFPVNSALSDPVFSSSEDPSAPPSTLTPLFETPSNKSSTNSTAPSPNTVSGWGLRIIRSNNILGYGIGLYSFFNNYSTNCSRVDAPTACQQRILSIEGATHTYDVSFYNLNTVGSTQMITRDGVQVAGAAENNSTFVDTVNVFRIDGFGA</sequence>
<reference evidence="3 4" key="1">
    <citation type="journal article" date="2012" name="PLoS Pathog.">
        <title>Diverse lifestyles and strategies of plant pathogenesis encoded in the genomes of eighteen Dothideomycetes fungi.</title>
        <authorList>
            <person name="Ohm R.A."/>
            <person name="Feau N."/>
            <person name="Henrissat B."/>
            <person name="Schoch C.L."/>
            <person name="Horwitz B.A."/>
            <person name="Barry K.W."/>
            <person name="Condon B.J."/>
            <person name="Copeland A.C."/>
            <person name="Dhillon B."/>
            <person name="Glaser F."/>
            <person name="Hesse C.N."/>
            <person name="Kosti I."/>
            <person name="LaButti K."/>
            <person name="Lindquist E.A."/>
            <person name="Lucas S."/>
            <person name="Salamov A.A."/>
            <person name="Bradshaw R.E."/>
            <person name="Ciuffetti L."/>
            <person name="Hamelin R.C."/>
            <person name="Kema G.H.J."/>
            <person name="Lawrence C."/>
            <person name="Scott J.A."/>
            <person name="Spatafora J.W."/>
            <person name="Turgeon B.G."/>
            <person name="de Wit P.J.G.M."/>
            <person name="Zhong S."/>
            <person name="Goodwin S.B."/>
            <person name="Grigoriev I.V."/>
        </authorList>
    </citation>
    <scope>NUCLEOTIDE SEQUENCE [LARGE SCALE GENOMIC DNA]</scope>
    <source>
        <strain evidence="4">C5 / ATCC 48332 / race O</strain>
    </source>
</reference>
<dbReference type="SUPFAM" id="SSF51126">
    <property type="entry name" value="Pectin lyase-like"/>
    <property type="match status" value="2"/>
</dbReference>
<dbReference type="CDD" id="cd23668">
    <property type="entry name" value="GH55_beta13glucanase-like"/>
    <property type="match status" value="1"/>
</dbReference>
<dbReference type="Pfam" id="PF12708">
    <property type="entry name" value="Pect-lyase_RHGA_epim"/>
    <property type="match status" value="2"/>
</dbReference>
<accession>M2U0C0</accession>
<dbReference type="eggNOG" id="ENOG502QV54">
    <property type="taxonomic scope" value="Eukaryota"/>
</dbReference>
<feature type="compositionally biased region" description="Low complexity" evidence="1">
    <location>
        <begin position="801"/>
        <end position="816"/>
    </location>
</feature>